<dbReference type="SUPFAM" id="SSF54695">
    <property type="entry name" value="POZ domain"/>
    <property type="match status" value="1"/>
</dbReference>
<dbReference type="PANTHER" id="PTHR47843">
    <property type="entry name" value="BTB DOMAIN-CONTAINING PROTEIN-RELATED"/>
    <property type="match status" value="1"/>
</dbReference>
<evidence type="ECO:0000313" key="2">
    <source>
        <dbReference type="Proteomes" id="UP000813461"/>
    </source>
</evidence>
<dbReference type="InterPro" id="IPR011333">
    <property type="entry name" value="SKP1/BTB/POZ_sf"/>
</dbReference>
<dbReference type="CDD" id="cd18186">
    <property type="entry name" value="BTB_POZ_ZBTB_KLHL-like"/>
    <property type="match status" value="1"/>
</dbReference>
<name>A0A8K0VXR8_9PLEO</name>
<reference evidence="1" key="1">
    <citation type="journal article" date="2021" name="Nat. Commun.">
        <title>Genetic determinants of endophytism in the Arabidopsis root mycobiome.</title>
        <authorList>
            <person name="Mesny F."/>
            <person name="Miyauchi S."/>
            <person name="Thiergart T."/>
            <person name="Pickel B."/>
            <person name="Atanasova L."/>
            <person name="Karlsson M."/>
            <person name="Huettel B."/>
            <person name="Barry K.W."/>
            <person name="Haridas S."/>
            <person name="Chen C."/>
            <person name="Bauer D."/>
            <person name="Andreopoulos W."/>
            <person name="Pangilinan J."/>
            <person name="LaButti K."/>
            <person name="Riley R."/>
            <person name="Lipzen A."/>
            <person name="Clum A."/>
            <person name="Drula E."/>
            <person name="Henrissat B."/>
            <person name="Kohler A."/>
            <person name="Grigoriev I.V."/>
            <person name="Martin F.M."/>
            <person name="Hacquard S."/>
        </authorList>
    </citation>
    <scope>NUCLEOTIDE SEQUENCE</scope>
    <source>
        <strain evidence="1">MPI-SDFR-AT-0120</strain>
    </source>
</reference>
<dbReference type="PANTHER" id="PTHR47843:SF2">
    <property type="entry name" value="BTB DOMAIN-CONTAINING PROTEIN"/>
    <property type="match status" value="1"/>
</dbReference>
<proteinExistence type="predicted"/>
<organism evidence="1 2">
    <name type="scientific">Paraphoma chrysanthemicola</name>
    <dbReference type="NCBI Taxonomy" id="798071"/>
    <lineage>
        <taxon>Eukaryota</taxon>
        <taxon>Fungi</taxon>
        <taxon>Dikarya</taxon>
        <taxon>Ascomycota</taxon>
        <taxon>Pezizomycotina</taxon>
        <taxon>Dothideomycetes</taxon>
        <taxon>Pleosporomycetidae</taxon>
        <taxon>Pleosporales</taxon>
        <taxon>Pleosporineae</taxon>
        <taxon>Phaeosphaeriaceae</taxon>
        <taxon>Paraphoma</taxon>
    </lineage>
</organism>
<accession>A0A8K0VXR8</accession>
<dbReference type="OrthoDB" id="194443at2759"/>
<dbReference type="Proteomes" id="UP000813461">
    <property type="component" value="Unassembled WGS sequence"/>
</dbReference>
<evidence type="ECO:0000313" key="1">
    <source>
        <dbReference type="EMBL" id="KAH7086395.1"/>
    </source>
</evidence>
<comment type="caution">
    <text evidence="1">The sequence shown here is derived from an EMBL/GenBank/DDBJ whole genome shotgun (WGS) entry which is preliminary data.</text>
</comment>
<protein>
    <recommendedName>
        <fullName evidence="3">BTB domain-containing protein</fullName>
    </recommendedName>
</protein>
<evidence type="ECO:0008006" key="3">
    <source>
        <dbReference type="Google" id="ProtNLM"/>
    </source>
</evidence>
<dbReference type="Gene3D" id="3.30.710.10">
    <property type="entry name" value="Potassium Channel Kv1.1, Chain A"/>
    <property type="match status" value="1"/>
</dbReference>
<dbReference type="EMBL" id="JAGMVJ010000011">
    <property type="protein sequence ID" value="KAH7086395.1"/>
    <property type="molecule type" value="Genomic_DNA"/>
</dbReference>
<dbReference type="AlphaFoldDB" id="A0A8K0VXR8"/>
<gene>
    <name evidence="1" type="ORF">FB567DRAFT_603342</name>
</gene>
<sequence length="244" mass="27680">MSATPAPDSTKKIYPPVELPKCPYATEPPSPDDYGDVINIVVGEGATKRTFAVYEGLLKHYSSYFKTALKKEWAGEDCRMLELPDDDPEALRAFFNWTLTKKLYPRLAQDGSIPLCSQAICMIYIFGDMRGIPELCNAAIDLLFQKHCQEWSFVRQDVQLAYGLTMEGSALRKFFVNDTMETYIFTTPESNEGWPQDFLLDVLKGVGTRQILLGQLCGMSKGKWIHTRKLEICSKYHDHSGRDI</sequence>
<keyword evidence="2" id="KW-1185">Reference proteome</keyword>